<gene>
    <name evidence="3" type="primary">LOC111135293</name>
</gene>
<name>A0A8B8ELZ7_CRAVI</name>
<sequence length="440" mass="51094">MESFVKPESRNIVGRRKRKLEDEEQGESSSMSGSSSTDEECEITCTQSKEDSTKRKSFLRSSLSKEWVSTSTTEEDNEDSDKSYSSKWQCVDLENINIFYCDEPQPLEELMQTVKKDVLKKYPDTPDFGETVRKFTKLTKENLLVSLDLDYYRKYRPQPKSGKVWIENFLLMDIKSNIEKAKEADRDLDRDLFGRKWLSAVEMFLLKTALLVKRILYPHEDEESIKEAKEVIHVKRKTRKKPGKDKKLYERCEPAESLYQKLFVTFGQLFFLDDSEVDKRTFVAGNKIVNSTPDLAYCTSARVLEPGTESLQKTMLIVFEVKVKQIKNASSNRLEELVDSSVLGQVGSELFAETFYSIVAPNSLGIMCMETKLIFVYLKTEEEHIISILDCKIPFKTEGKIHFTKPYDMLKAEDRAEVSEFLYWLGCFQNEHRQNTFRTT</sequence>
<dbReference type="OrthoDB" id="6157106at2759"/>
<proteinExistence type="predicted"/>
<feature type="compositionally biased region" description="Low complexity" evidence="1">
    <location>
        <begin position="27"/>
        <end position="36"/>
    </location>
</feature>
<evidence type="ECO:0000256" key="1">
    <source>
        <dbReference type="SAM" id="MobiDB-lite"/>
    </source>
</evidence>
<dbReference type="AlphaFoldDB" id="A0A8B8ELZ7"/>
<evidence type="ECO:0000313" key="2">
    <source>
        <dbReference type="Proteomes" id="UP000694844"/>
    </source>
</evidence>
<dbReference type="GeneID" id="111135293"/>
<dbReference type="Proteomes" id="UP000694844">
    <property type="component" value="Chromosome 5"/>
</dbReference>
<feature type="region of interest" description="Disordered" evidence="1">
    <location>
        <begin position="1"/>
        <end position="59"/>
    </location>
</feature>
<dbReference type="KEGG" id="cvn:111135293"/>
<accession>A0A8B8ELZ7</accession>
<evidence type="ECO:0000313" key="3">
    <source>
        <dbReference type="RefSeq" id="XP_022340937.1"/>
    </source>
</evidence>
<organism evidence="2 3">
    <name type="scientific">Crassostrea virginica</name>
    <name type="common">Eastern oyster</name>
    <dbReference type="NCBI Taxonomy" id="6565"/>
    <lineage>
        <taxon>Eukaryota</taxon>
        <taxon>Metazoa</taxon>
        <taxon>Spiralia</taxon>
        <taxon>Lophotrochozoa</taxon>
        <taxon>Mollusca</taxon>
        <taxon>Bivalvia</taxon>
        <taxon>Autobranchia</taxon>
        <taxon>Pteriomorphia</taxon>
        <taxon>Ostreida</taxon>
        <taxon>Ostreoidea</taxon>
        <taxon>Ostreidae</taxon>
        <taxon>Crassostrea</taxon>
    </lineage>
</organism>
<protein>
    <submittedName>
        <fullName evidence="3">Uncharacterized protein LOC111135293</fullName>
    </submittedName>
</protein>
<dbReference type="RefSeq" id="XP_022340937.1">
    <property type="nucleotide sequence ID" value="XM_022485229.1"/>
</dbReference>
<reference evidence="3" key="1">
    <citation type="submission" date="2025-08" db="UniProtKB">
        <authorList>
            <consortium name="RefSeq"/>
        </authorList>
    </citation>
    <scope>IDENTIFICATION</scope>
    <source>
        <tissue evidence="3">Whole sample</tissue>
    </source>
</reference>
<keyword evidence="2" id="KW-1185">Reference proteome</keyword>